<organism evidence="9 10">
    <name type="scientific">Cercospora kikuchii</name>
    <dbReference type="NCBI Taxonomy" id="84275"/>
    <lineage>
        <taxon>Eukaryota</taxon>
        <taxon>Fungi</taxon>
        <taxon>Dikarya</taxon>
        <taxon>Ascomycota</taxon>
        <taxon>Pezizomycotina</taxon>
        <taxon>Dothideomycetes</taxon>
        <taxon>Dothideomycetidae</taxon>
        <taxon>Mycosphaerellales</taxon>
        <taxon>Mycosphaerellaceae</taxon>
        <taxon>Cercospora</taxon>
    </lineage>
</organism>
<dbReference type="AlphaFoldDB" id="A0A9P3FFY7"/>
<keyword evidence="2 7" id="KW-0812">Transmembrane</keyword>
<evidence type="ECO:0000256" key="1">
    <source>
        <dbReference type="ARBA" id="ARBA00004141"/>
    </source>
</evidence>
<dbReference type="PANTHER" id="PTHR33048">
    <property type="entry name" value="PTH11-LIKE INTEGRAL MEMBRANE PROTEIN (AFU_ORTHOLOGUE AFUA_5G11245)"/>
    <property type="match status" value="1"/>
</dbReference>
<dbReference type="RefSeq" id="XP_044657089.1">
    <property type="nucleotide sequence ID" value="XM_044801154.1"/>
</dbReference>
<feature type="transmembrane region" description="Helical" evidence="7">
    <location>
        <begin position="265"/>
        <end position="283"/>
    </location>
</feature>
<evidence type="ECO:0000256" key="7">
    <source>
        <dbReference type="SAM" id="Phobius"/>
    </source>
</evidence>
<comment type="similarity">
    <text evidence="5">Belongs to the SAT4 family.</text>
</comment>
<feature type="transmembrane region" description="Helical" evidence="7">
    <location>
        <begin position="28"/>
        <end position="49"/>
    </location>
</feature>
<keyword evidence="4 7" id="KW-0472">Membrane</keyword>
<comment type="caution">
    <text evidence="9">The sequence shown here is derived from an EMBL/GenBank/DDBJ whole genome shotgun (WGS) entry which is preliminary data.</text>
</comment>
<evidence type="ECO:0000256" key="5">
    <source>
        <dbReference type="ARBA" id="ARBA00038359"/>
    </source>
</evidence>
<proteinExistence type="inferred from homology"/>
<accession>A0A9P3FFY7</accession>
<keyword evidence="10" id="KW-1185">Reference proteome</keyword>
<feature type="transmembrane region" description="Helical" evidence="7">
    <location>
        <begin position="141"/>
        <end position="163"/>
    </location>
</feature>
<dbReference type="PANTHER" id="PTHR33048:SF167">
    <property type="entry name" value="INTEGRAL MEMBRANE PROTEIN"/>
    <property type="match status" value="1"/>
</dbReference>
<dbReference type="InterPro" id="IPR049326">
    <property type="entry name" value="Rhodopsin_dom_fungi"/>
</dbReference>
<evidence type="ECO:0000256" key="3">
    <source>
        <dbReference type="ARBA" id="ARBA00022989"/>
    </source>
</evidence>
<dbReference type="GO" id="GO:0016020">
    <property type="term" value="C:membrane"/>
    <property type="evidence" value="ECO:0007669"/>
    <property type="project" value="UniProtKB-SubCell"/>
</dbReference>
<feature type="transmembrane region" description="Helical" evidence="7">
    <location>
        <begin position="227"/>
        <end position="245"/>
    </location>
</feature>
<keyword evidence="3 7" id="KW-1133">Transmembrane helix</keyword>
<evidence type="ECO:0000256" key="4">
    <source>
        <dbReference type="ARBA" id="ARBA00023136"/>
    </source>
</evidence>
<feature type="domain" description="Rhodopsin" evidence="8">
    <location>
        <begin position="46"/>
        <end position="288"/>
    </location>
</feature>
<feature type="transmembrane region" description="Helical" evidence="7">
    <location>
        <begin position="193"/>
        <end position="215"/>
    </location>
</feature>
<dbReference type="EMBL" id="BOLY01000003">
    <property type="protein sequence ID" value="GIZ42602.1"/>
    <property type="molecule type" value="Genomic_DNA"/>
</dbReference>
<name>A0A9P3FFY7_9PEZI</name>
<feature type="transmembrane region" description="Helical" evidence="7">
    <location>
        <begin position="106"/>
        <end position="129"/>
    </location>
</feature>
<dbReference type="InterPro" id="IPR052337">
    <property type="entry name" value="SAT4-like"/>
</dbReference>
<gene>
    <name evidence="9" type="ORF">CKM354_000586200</name>
</gene>
<reference evidence="9 10" key="1">
    <citation type="submission" date="2021-01" db="EMBL/GenBank/DDBJ databases">
        <title>Cercospora kikuchii MAFF 305040 whole genome shotgun sequence.</title>
        <authorList>
            <person name="Kashiwa T."/>
            <person name="Suzuki T."/>
        </authorList>
    </citation>
    <scope>NUCLEOTIDE SEQUENCE [LARGE SCALE GENOMIC DNA]</scope>
    <source>
        <strain evidence="9 10">MAFF 305040</strain>
    </source>
</reference>
<evidence type="ECO:0000256" key="6">
    <source>
        <dbReference type="SAM" id="MobiDB-lite"/>
    </source>
</evidence>
<evidence type="ECO:0000259" key="8">
    <source>
        <dbReference type="Pfam" id="PF20684"/>
    </source>
</evidence>
<evidence type="ECO:0000256" key="2">
    <source>
        <dbReference type="ARBA" id="ARBA00022692"/>
    </source>
</evidence>
<dbReference type="Pfam" id="PF20684">
    <property type="entry name" value="Fung_rhodopsin"/>
    <property type="match status" value="1"/>
</dbReference>
<evidence type="ECO:0000313" key="10">
    <source>
        <dbReference type="Proteomes" id="UP000825890"/>
    </source>
</evidence>
<dbReference type="Proteomes" id="UP000825890">
    <property type="component" value="Unassembled WGS sequence"/>
</dbReference>
<sequence length="438" mass="48264">MTLRLLQRQATGPPPDPARCAESNEHEILGITGAMMTLALITCGTRFAVRVLMVKSFGADDYVMLSALLLAIATFACFVGEVHDAQAVGRHIECISPEQSSLFAKWMYVHSLIVMWGVILVKISIALFLMRLVPPGKNWKAILWATIVFLIAFMLACTGTLVFQCWPIKAAWDFAARPTANCFSNDTFSAIGLMNSCINVVTDFLLAALPIPVIIKLQVNRRTKISLIAILSLGYFACAAGIVKAVKQSHWFDEADPFWHNSFNVWNMIELCIGITAASLPALRPLFAKILASTKDAFSYSFGSKDRTTPSANLRSKNNLSENHDVALSDMKYLSASSHNDSISKSHRNKASVDEDPLFPTGGKRYTVGVTATHDHSDDGSWEDVEMGGTRNGSQERLTRNSLTTTSPTQMHQHQIFKTTDITSSSHHIDDASVRHLR</sequence>
<feature type="compositionally biased region" description="Polar residues" evidence="6">
    <location>
        <begin position="392"/>
        <end position="413"/>
    </location>
</feature>
<dbReference type="OrthoDB" id="5022096at2759"/>
<evidence type="ECO:0000313" key="9">
    <source>
        <dbReference type="EMBL" id="GIZ42602.1"/>
    </source>
</evidence>
<feature type="region of interest" description="Disordered" evidence="6">
    <location>
        <begin position="339"/>
        <end position="413"/>
    </location>
</feature>
<comment type="subcellular location">
    <subcellularLocation>
        <location evidence="1">Membrane</location>
        <topology evidence="1">Multi-pass membrane protein</topology>
    </subcellularLocation>
</comment>
<dbReference type="GeneID" id="68291437"/>
<protein>
    <recommendedName>
        <fullName evidence="8">Rhodopsin domain-containing protein</fullName>
    </recommendedName>
</protein>
<feature type="transmembrane region" description="Helical" evidence="7">
    <location>
        <begin position="61"/>
        <end position="82"/>
    </location>
</feature>